<evidence type="ECO:0000313" key="1">
    <source>
        <dbReference type="EMBL" id="MBX08700.1"/>
    </source>
</evidence>
<proteinExistence type="predicted"/>
<accession>A0A2P2KSI7</accession>
<dbReference type="EMBL" id="GGEC01028216">
    <property type="protein sequence ID" value="MBX08700.1"/>
    <property type="molecule type" value="Transcribed_RNA"/>
</dbReference>
<protein>
    <submittedName>
        <fullName evidence="1">Uncharacterized protein MANES_02G061400</fullName>
    </submittedName>
</protein>
<sequence length="60" mass="6765">MNSPESNGSRKNEPQANCSSCSCELESIPYAWNEICTQKDQTNKSNCDQCKPPIFLIQRP</sequence>
<reference evidence="1" key="1">
    <citation type="submission" date="2018-02" db="EMBL/GenBank/DDBJ databases">
        <title>Rhizophora mucronata_Transcriptome.</title>
        <authorList>
            <person name="Meera S.P."/>
            <person name="Sreeshan A."/>
            <person name="Augustine A."/>
        </authorList>
    </citation>
    <scope>NUCLEOTIDE SEQUENCE</scope>
    <source>
        <tissue evidence="1">Leaf</tissue>
    </source>
</reference>
<name>A0A2P2KSI7_RHIMU</name>
<organism evidence="1">
    <name type="scientific">Rhizophora mucronata</name>
    <name type="common">Asiatic mangrove</name>
    <dbReference type="NCBI Taxonomy" id="61149"/>
    <lineage>
        <taxon>Eukaryota</taxon>
        <taxon>Viridiplantae</taxon>
        <taxon>Streptophyta</taxon>
        <taxon>Embryophyta</taxon>
        <taxon>Tracheophyta</taxon>
        <taxon>Spermatophyta</taxon>
        <taxon>Magnoliopsida</taxon>
        <taxon>eudicotyledons</taxon>
        <taxon>Gunneridae</taxon>
        <taxon>Pentapetalae</taxon>
        <taxon>rosids</taxon>
        <taxon>fabids</taxon>
        <taxon>Malpighiales</taxon>
        <taxon>Rhizophoraceae</taxon>
        <taxon>Rhizophora</taxon>
    </lineage>
</organism>
<dbReference type="AlphaFoldDB" id="A0A2P2KSI7"/>